<dbReference type="InterPro" id="IPR027510">
    <property type="entry name" value="HMPDK_MptE"/>
</dbReference>
<evidence type="ECO:0000313" key="1">
    <source>
        <dbReference type="EMBL" id="GAI68914.1"/>
    </source>
</evidence>
<dbReference type="PANTHER" id="PTHR39648">
    <property type="entry name" value="6-HYDROXYMETHYL-7,8-DIHYDROPTERIN PYROPHOSPHOKINASE"/>
    <property type="match status" value="1"/>
</dbReference>
<dbReference type="GO" id="GO:0003848">
    <property type="term" value="F:2-amino-4-hydroxy-6-hydroxymethyldihydropteridine diphosphokinase activity"/>
    <property type="evidence" value="ECO:0007669"/>
    <property type="project" value="InterPro"/>
</dbReference>
<name>X1SM82_9ZZZZ</name>
<dbReference type="PANTHER" id="PTHR39648:SF1">
    <property type="entry name" value="6-HYDROXYMETHYL-7,8-DIHYDROPTERIN PYROPHOSPHOKINASE"/>
    <property type="match status" value="1"/>
</dbReference>
<gene>
    <name evidence="1" type="ORF">S12H4_09038</name>
</gene>
<sequence>MKQSLKKQIDSFVEFKQWYIKILQDFNFNYQKDCEAREFLSRILEEKSENWKLERVLHSFKCLIQKKKRIFIYGCGPSLEETVDYILKIQGKKNFSKWVNLTADGAARLLTERKIQIDGIFTDLDGITKRNFNHSKFIIVHTYKI</sequence>
<proteinExistence type="predicted"/>
<reference evidence="1" key="1">
    <citation type="journal article" date="2014" name="Front. Microbiol.">
        <title>High frequency of phylogenetically diverse reductive dehalogenase-homologous genes in deep subseafloor sedimentary metagenomes.</title>
        <authorList>
            <person name="Kawai M."/>
            <person name="Futagami T."/>
            <person name="Toyoda A."/>
            <person name="Takaki Y."/>
            <person name="Nishi S."/>
            <person name="Hori S."/>
            <person name="Arai W."/>
            <person name="Tsubouchi T."/>
            <person name="Morono Y."/>
            <person name="Uchiyama I."/>
            <person name="Ito T."/>
            <person name="Fujiyama A."/>
            <person name="Inagaki F."/>
            <person name="Takami H."/>
        </authorList>
    </citation>
    <scope>NUCLEOTIDE SEQUENCE</scope>
    <source>
        <strain evidence="1">Expedition CK06-06</strain>
    </source>
</reference>
<protein>
    <submittedName>
        <fullName evidence="1">Uncharacterized protein</fullName>
    </submittedName>
</protein>
<comment type="caution">
    <text evidence="1">The sequence shown here is derived from an EMBL/GenBank/DDBJ whole genome shotgun (WGS) entry which is preliminary data.</text>
</comment>
<organism evidence="1">
    <name type="scientific">marine sediment metagenome</name>
    <dbReference type="NCBI Taxonomy" id="412755"/>
    <lineage>
        <taxon>unclassified sequences</taxon>
        <taxon>metagenomes</taxon>
        <taxon>ecological metagenomes</taxon>
    </lineage>
</organism>
<dbReference type="GO" id="GO:0005524">
    <property type="term" value="F:ATP binding"/>
    <property type="evidence" value="ECO:0007669"/>
    <property type="project" value="InterPro"/>
</dbReference>
<accession>X1SM82</accession>
<dbReference type="EMBL" id="BARW01003593">
    <property type="protein sequence ID" value="GAI68914.1"/>
    <property type="molecule type" value="Genomic_DNA"/>
</dbReference>
<dbReference type="AlphaFoldDB" id="X1SM82"/>